<evidence type="ECO:0000313" key="2">
    <source>
        <dbReference type="Proteomes" id="UP000050525"/>
    </source>
</evidence>
<protein>
    <submittedName>
        <fullName evidence="1">Uncharacterized protein</fullName>
    </submittedName>
</protein>
<dbReference type="EMBL" id="AKHW03004704">
    <property type="protein sequence ID" value="KYO29371.1"/>
    <property type="molecule type" value="Genomic_DNA"/>
</dbReference>
<organism evidence="1 2">
    <name type="scientific">Alligator mississippiensis</name>
    <name type="common">American alligator</name>
    <dbReference type="NCBI Taxonomy" id="8496"/>
    <lineage>
        <taxon>Eukaryota</taxon>
        <taxon>Metazoa</taxon>
        <taxon>Chordata</taxon>
        <taxon>Craniata</taxon>
        <taxon>Vertebrata</taxon>
        <taxon>Euteleostomi</taxon>
        <taxon>Archelosauria</taxon>
        <taxon>Archosauria</taxon>
        <taxon>Crocodylia</taxon>
        <taxon>Alligatoridae</taxon>
        <taxon>Alligatorinae</taxon>
        <taxon>Alligator</taxon>
    </lineage>
</organism>
<comment type="caution">
    <text evidence="1">The sequence shown here is derived from an EMBL/GenBank/DDBJ whole genome shotgun (WGS) entry which is preliminary data.</text>
</comment>
<gene>
    <name evidence="1" type="ORF">Y1Q_0018000</name>
</gene>
<sequence length="160" mass="17652">MEGASFITQGITSPQAQAAVEPPSLHRHLSPAAVHLNPCDSNQPAIKEKCFEAIQFNSIKTRQNCQQGVCSPGKIKKPSCTTQPKVKDLHCELLSNQLSLHKGLQEYAITIIRDDTEVISEERCPVSQKNPGIKAMQFSDMLLRASMSRTKAVNQNFSMC</sequence>
<reference evidence="1 2" key="1">
    <citation type="journal article" date="2012" name="Genome Biol.">
        <title>Sequencing three crocodilian genomes to illuminate the evolution of archosaurs and amniotes.</title>
        <authorList>
            <person name="St John J.A."/>
            <person name="Braun E.L."/>
            <person name="Isberg S.R."/>
            <person name="Miles L.G."/>
            <person name="Chong A.Y."/>
            <person name="Gongora J."/>
            <person name="Dalzell P."/>
            <person name="Moran C."/>
            <person name="Bed'hom B."/>
            <person name="Abzhanov A."/>
            <person name="Burgess S.C."/>
            <person name="Cooksey A.M."/>
            <person name="Castoe T.A."/>
            <person name="Crawford N.G."/>
            <person name="Densmore L.D."/>
            <person name="Drew J.C."/>
            <person name="Edwards S.V."/>
            <person name="Faircloth B.C."/>
            <person name="Fujita M.K."/>
            <person name="Greenwold M.J."/>
            <person name="Hoffmann F.G."/>
            <person name="Howard J.M."/>
            <person name="Iguchi T."/>
            <person name="Janes D.E."/>
            <person name="Khan S.Y."/>
            <person name="Kohno S."/>
            <person name="de Koning A.J."/>
            <person name="Lance S.L."/>
            <person name="McCarthy F.M."/>
            <person name="McCormack J.E."/>
            <person name="Merchant M.E."/>
            <person name="Peterson D.G."/>
            <person name="Pollock D.D."/>
            <person name="Pourmand N."/>
            <person name="Raney B.J."/>
            <person name="Roessler K.A."/>
            <person name="Sanford J.R."/>
            <person name="Sawyer R.H."/>
            <person name="Schmidt C.J."/>
            <person name="Triplett E.W."/>
            <person name="Tuberville T.D."/>
            <person name="Venegas-Anaya M."/>
            <person name="Howard J.T."/>
            <person name="Jarvis E.D."/>
            <person name="Guillette L.J.Jr."/>
            <person name="Glenn T.C."/>
            <person name="Green R.E."/>
            <person name="Ray D.A."/>
        </authorList>
    </citation>
    <scope>NUCLEOTIDE SEQUENCE [LARGE SCALE GENOMIC DNA]</scope>
    <source>
        <strain evidence="1">KSC_2009_1</strain>
    </source>
</reference>
<accession>A0A151MXU3</accession>
<keyword evidence="2" id="KW-1185">Reference proteome</keyword>
<evidence type="ECO:0000313" key="1">
    <source>
        <dbReference type="EMBL" id="KYO29371.1"/>
    </source>
</evidence>
<proteinExistence type="predicted"/>
<name>A0A151MXU3_ALLMI</name>
<dbReference type="Proteomes" id="UP000050525">
    <property type="component" value="Unassembled WGS sequence"/>
</dbReference>
<dbReference type="AlphaFoldDB" id="A0A151MXU3"/>